<feature type="region of interest" description="Disordered" evidence="1">
    <location>
        <begin position="487"/>
        <end position="508"/>
    </location>
</feature>
<dbReference type="HOGENOM" id="CLU_536275_0_0_11"/>
<feature type="domain" description="vWA-MoxR associated protein middle region 0" evidence="2">
    <location>
        <begin position="105"/>
        <end position="209"/>
    </location>
</feature>
<evidence type="ECO:0000256" key="1">
    <source>
        <dbReference type="SAM" id="MobiDB-lite"/>
    </source>
</evidence>
<dbReference type="KEGG" id="snq:CP978_02715"/>
<protein>
    <submittedName>
        <fullName evidence="4">Uncharacterized protein</fullName>
    </submittedName>
</protein>
<proteinExistence type="predicted"/>
<dbReference type="Pfam" id="PF19916">
    <property type="entry name" value="VMAP-M0"/>
    <property type="match status" value="1"/>
</dbReference>
<dbReference type="RefSeq" id="WP_043437219.1">
    <property type="nucleotide sequence ID" value="NZ_CP009313.1"/>
</dbReference>
<gene>
    <name evidence="5" type="ORF">CP978_02715</name>
    <name evidence="4" type="ORF">SNOD_02345</name>
</gene>
<reference evidence="5 7" key="3">
    <citation type="submission" date="2017-09" db="EMBL/GenBank/DDBJ databases">
        <title>Streptomyces genome completion.</title>
        <authorList>
            <person name="Lee N."/>
            <person name="Cho B.-K."/>
        </authorList>
    </citation>
    <scope>NUCLEOTIDE SEQUENCE [LARGE SCALE GENOMIC DNA]</scope>
    <source>
        <strain evidence="5 7">ATCC 14899</strain>
    </source>
</reference>
<accession>A0A0B5DEW0</accession>
<keyword evidence="6" id="KW-1185">Reference proteome</keyword>
<evidence type="ECO:0000313" key="4">
    <source>
        <dbReference type="EMBL" id="AJE39016.1"/>
    </source>
</evidence>
<evidence type="ECO:0000313" key="7">
    <source>
        <dbReference type="Proteomes" id="UP000325763"/>
    </source>
</evidence>
<evidence type="ECO:0000259" key="2">
    <source>
        <dbReference type="Pfam" id="PF19916"/>
    </source>
</evidence>
<dbReference type="EMBL" id="CP023747">
    <property type="protein sequence ID" value="QEV37598.1"/>
    <property type="molecule type" value="Genomic_DNA"/>
</dbReference>
<reference evidence="4 6" key="2">
    <citation type="journal article" date="2016" name="Appl. Microbiol. Biotechnol.">
        <title>Exploiting the genome sequence of Streptomyces nodosus for enhanced antibiotic production.</title>
        <authorList>
            <person name="Sweeney P."/>
            <person name="Murphy C.D."/>
            <person name="Caffrey P."/>
        </authorList>
    </citation>
    <scope>NUCLEOTIDE SEQUENCE [LARGE SCALE GENOMIC DNA]</scope>
    <source>
        <strain evidence="4 6">ATCC 14899</strain>
    </source>
</reference>
<sequence length="508" mass="55895">MTGAYTPRADLFWELAGLITHIPGLAHPRPLRRSAEAFTERFGPLESERPSGIPREDLYATLRECDRYPEGLRFYLDTLGSGRTGTLAWAAVEQMYLRLYPERLLTPGERDELRTLLGARAPGTRLGPLALPFLPFLPPVDGDTDGPEALEALLDALEDALVPAAEAHPLLSFVEAVAVTQQSLLEAELRAWSDKVAHHIGCPQEALQQVRAREAARVGRPFAPSRLLVEIVAHPAAPDVYHLRGWLLATREGPSSLLADCRVTSRGALEETVAALHESVLERLGELSAGLRVEFLLPRPLLWLDVDQFPVRPAGSVARPIGADHTVLVRSRDRFHKRYWWPALHRRLAWLRSNPDGGFEAPAVRYVAPDGVLAPYDLLTELRDGETPFCFVLLEPPQWDGDLAADPVYVLLEVGIPAIVALRRRGHHAEAGPQLWKVLAGRLDALPDRVRHLRGVGPSGYGSAVTLDLHRHVTLVWDSQDGLEGAEAALGHPRTGGGHHDRGVDRPA</sequence>
<dbReference type="EMBL" id="CP009313">
    <property type="protein sequence ID" value="AJE39016.1"/>
    <property type="molecule type" value="Genomic_DNA"/>
</dbReference>
<organism evidence="4 6">
    <name type="scientific">Streptomyces nodosus</name>
    <dbReference type="NCBI Taxonomy" id="40318"/>
    <lineage>
        <taxon>Bacteria</taxon>
        <taxon>Bacillati</taxon>
        <taxon>Actinomycetota</taxon>
        <taxon>Actinomycetes</taxon>
        <taxon>Kitasatosporales</taxon>
        <taxon>Streptomycetaceae</taxon>
        <taxon>Streptomyces</taxon>
    </lineage>
</organism>
<dbReference type="InterPro" id="IPR045555">
    <property type="entry name" value="VMAP-M0"/>
</dbReference>
<evidence type="ECO:0000313" key="5">
    <source>
        <dbReference type="EMBL" id="QEV37598.1"/>
    </source>
</evidence>
<dbReference type="STRING" id="40318.SNOD_02345"/>
<evidence type="ECO:0000313" key="6">
    <source>
        <dbReference type="Proteomes" id="UP000031526"/>
    </source>
</evidence>
<feature type="domain" description="vWA-MoxR associated protein C-terminal" evidence="3">
    <location>
        <begin position="239"/>
        <end position="478"/>
    </location>
</feature>
<evidence type="ECO:0000259" key="3">
    <source>
        <dbReference type="Pfam" id="PF20028"/>
    </source>
</evidence>
<dbReference type="OrthoDB" id="3867284at2"/>
<dbReference type="Proteomes" id="UP000325763">
    <property type="component" value="Chromosome"/>
</dbReference>
<name>A0A0B5DEW0_9ACTN</name>
<dbReference type="Pfam" id="PF20028">
    <property type="entry name" value="VMAP-C"/>
    <property type="match status" value="1"/>
</dbReference>
<reference evidence="6" key="1">
    <citation type="submission" date="2014-09" db="EMBL/GenBank/DDBJ databases">
        <title>Sequence of the Streptomyces nodosus genome.</title>
        <authorList>
            <person name="Sweeney P."/>
            <person name="Stephens N."/>
            <person name="Murphy C."/>
            <person name="Caffrey P."/>
        </authorList>
    </citation>
    <scope>NUCLEOTIDE SEQUENCE [LARGE SCALE GENOMIC DNA]</scope>
    <source>
        <strain evidence="6">ATCC 14899</strain>
    </source>
</reference>
<dbReference type="Proteomes" id="UP000031526">
    <property type="component" value="Chromosome"/>
</dbReference>
<dbReference type="AlphaFoldDB" id="A0A0B5DEW0"/>
<feature type="compositionally biased region" description="Basic and acidic residues" evidence="1">
    <location>
        <begin position="498"/>
        <end position="508"/>
    </location>
</feature>
<dbReference type="InterPro" id="IPR045450">
    <property type="entry name" value="VMAP_C"/>
</dbReference>